<proteinExistence type="predicted"/>
<reference evidence="1 2" key="1">
    <citation type="journal article" date="2024" name="Front Chem Biol">
        <title>Unveiling the potential of Daldinia eschscholtzii MFLUCC 19-0629 through bioactivity and bioinformatics studies for enhanced sustainable agriculture production.</title>
        <authorList>
            <person name="Brooks S."/>
            <person name="Weaver J.A."/>
            <person name="Klomchit A."/>
            <person name="Alharthi S.A."/>
            <person name="Onlamun T."/>
            <person name="Nurani R."/>
            <person name="Vong T.K."/>
            <person name="Alberti F."/>
            <person name="Greco C."/>
        </authorList>
    </citation>
    <scope>NUCLEOTIDE SEQUENCE [LARGE SCALE GENOMIC DNA]</scope>
    <source>
        <strain evidence="1">MFLUCC 19-0629</strain>
    </source>
</reference>
<comment type="caution">
    <text evidence="1">The sequence shown here is derived from an EMBL/GenBank/DDBJ whole genome shotgun (WGS) entry which is preliminary data.</text>
</comment>
<evidence type="ECO:0000313" key="1">
    <source>
        <dbReference type="EMBL" id="KAK6957218.1"/>
    </source>
</evidence>
<gene>
    <name evidence="1" type="ORF">Daesc_002504</name>
</gene>
<sequence>MNTYEAHRELGNDGLHREVLYTEEEEWALDDAQERLRSQYGGRGSQQLHQLNGTSLMDSPRTSLPIAPVPLRYPVIIPQRRPGQRVRGFIRAYAPDLMGCGIDQVIFMDFLDELDKATATSPWIGAINIASNMAGLIPSAIAPPIGLAVQITAGVYQEMQSRKK</sequence>
<dbReference type="PANTHER" id="PTHR38887">
    <property type="entry name" value="CHROMOSOME 21, WHOLE GENOME SHOTGUN SEQUENCE"/>
    <property type="match status" value="1"/>
</dbReference>
<dbReference type="AlphaFoldDB" id="A0AAX6MX50"/>
<keyword evidence="2" id="KW-1185">Reference proteome</keyword>
<organism evidence="1 2">
    <name type="scientific">Daldinia eschscholtzii</name>
    <dbReference type="NCBI Taxonomy" id="292717"/>
    <lineage>
        <taxon>Eukaryota</taxon>
        <taxon>Fungi</taxon>
        <taxon>Dikarya</taxon>
        <taxon>Ascomycota</taxon>
        <taxon>Pezizomycotina</taxon>
        <taxon>Sordariomycetes</taxon>
        <taxon>Xylariomycetidae</taxon>
        <taxon>Xylariales</taxon>
        <taxon>Hypoxylaceae</taxon>
        <taxon>Daldinia</taxon>
    </lineage>
</organism>
<dbReference type="PANTHER" id="PTHR38887:SF1">
    <property type="entry name" value="RAS MODIFICATION PROTEIN ERF4"/>
    <property type="match status" value="1"/>
</dbReference>
<protein>
    <submittedName>
        <fullName evidence="1">Uncharacterized protein</fullName>
    </submittedName>
</protein>
<dbReference type="Proteomes" id="UP001369815">
    <property type="component" value="Unassembled WGS sequence"/>
</dbReference>
<dbReference type="EMBL" id="JBANMG010000002">
    <property type="protein sequence ID" value="KAK6957218.1"/>
    <property type="molecule type" value="Genomic_DNA"/>
</dbReference>
<dbReference type="InterPro" id="IPR053221">
    <property type="entry name" value="Burnettramic_acid_biosynth"/>
</dbReference>
<accession>A0AAX6MX50</accession>
<name>A0AAX6MX50_9PEZI</name>
<evidence type="ECO:0000313" key="2">
    <source>
        <dbReference type="Proteomes" id="UP001369815"/>
    </source>
</evidence>